<dbReference type="SUPFAM" id="SSF47917">
    <property type="entry name" value="C-terminal domain of alpha and beta subunits of F1 ATP synthase"/>
    <property type="match status" value="1"/>
</dbReference>
<comment type="function">
    <text evidence="1">Produces ATP from ADP in the presence of a proton gradient across the membrane. The alpha chain is a regulatory subunit.</text>
</comment>
<reference evidence="14 15" key="1">
    <citation type="submission" date="2014-09" db="EMBL/GenBank/DDBJ databases">
        <title>Vibrio maritimus JCM 19240. (C210) whole genome shotgun sequence.</title>
        <authorList>
            <person name="Sawabe T."/>
            <person name="Meirelles P."/>
            <person name="Nakanishi M."/>
            <person name="Sayaka M."/>
            <person name="Hattori M."/>
            <person name="Ohkuma M."/>
        </authorList>
    </citation>
    <scope>NUCLEOTIDE SEQUENCE [LARGE SCALE GENOMIC DNA]</scope>
    <source>
        <strain evidence="14 15">JCM 19240</strain>
    </source>
</reference>
<evidence type="ECO:0000256" key="7">
    <source>
        <dbReference type="ARBA" id="ARBA00023065"/>
    </source>
</evidence>
<evidence type="ECO:0000256" key="3">
    <source>
        <dbReference type="ARBA" id="ARBA00022448"/>
    </source>
</evidence>
<comment type="subcellular location">
    <subcellularLocation>
        <location evidence="2">Membrane</location>
    </subcellularLocation>
</comment>
<dbReference type="GO" id="GO:0016787">
    <property type="term" value="F:hydrolase activity"/>
    <property type="evidence" value="ECO:0007669"/>
    <property type="project" value="UniProtKB-KW"/>
</dbReference>
<dbReference type="Proteomes" id="UP000029224">
    <property type="component" value="Unassembled WGS sequence"/>
</dbReference>
<comment type="subunit">
    <text evidence="11">F-type ATPases have 2 components, CF(1) - the catalytic core - and CF(0) - the membrane proton channel. CF(1) has five subunits: alpha(3), beta(3), gamma(1), delta(1), epsilon(1). CF(0) has four main subunits: a(1), b(1), b'(1) and c(9-12).</text>
</comment>
<evidence type="ECO:0000256" key="11">
    <source>
        <dbReference type="ARBA" id="ARBA00026013"/>
    </source>
</evidence>
<dbReference type="AlphaFoldDB" id="A0A090TC12"/>
<dbReference type="InterPro" id="IPR005294">
    <property type="entry name" value="ATP_synth_F1_asu"/>
</dbReference>
<dbReference type="EMBL" id="BBMT01000017">
    <property type="protein sequence ID" value="GAL37470.1"/>
    <property type="molecule type" value="Genomic_DNA"/>
</dbReference>
<evidence type="ECO:0000256" key="10">
    <source>
        <dbReference type="ARBA" id="ARBA00023310"/>
    </source>
</evidence>
<organism evidence="14 15">
    <name type="scientific">Vibrio maritimus</name>
    <dbReference type="NCBI Taxonomy" id="990268"/>
    <lineage>
        <taxon>Bacteria</taxon>
        <taxon>Pseudomonadati</taxon>
        <taxon>Pseudomonadota</taxon>
        <taxon>Gammaproteobacteria</taxon>
        <taxon>Vibrionales</taxon>
        <taxon>Vibrionaceae</taxon>
        <taxon>Vibrio</taxon>
    </lineage>
</organism>
<protein>
    <submittedName>
        <fullName evidence="14">ATP synthase alpha chain</fullName>
        <ecNumber evidence="14">3.6.3.14</ecNumber>
    </submittedName>
</protein>
<dbReference type="GO" id="GO:0045259">
    <property type="term" value="C:proton-transporting ATP synthase complex"/>
    <property type="evidence" value="ECO:0007669"/>
    <property type="project" value="UniProtKB-KW"/>
</dbReference>
<dbReference type="PROSITE" id="PS00152">
    <property type="entry name" value="ATPASE_ALPHA_BETA"/>
    <property type="match status" value="1"/>
</dbReference>
<keyword evidence="6" id="KW-0067">ATP-binding</keyword>
<dbReference type="CDD" id="cd18113">
    <property type="entry name" value="ATP-synt_F1_alpha_C"/>
    <property type="match status" value="1"/>
</dbReference>
<name>A0A090TC12_9VIBR</name>
<dbReference type="InterPro" id="IPR027417">
    <property type="entry name" value="P-loop_NTPase"/>
</dbReference>
<evidence type="ECO:0000256" key="2">
    <source>
        <dbReference type="ARBA" id="ARBA00004370"/>
    </source>
</evidence>
<evidence type="ECO:0000256" key="4">
    <source>
        <dbReference type="ARBA" id="ARBA00022741"/>
    </source>
</evidence>
<dbReference type="Pfam" id="PF00006">
    <property type="entry name" value="ATP-synt_ab"/>
    <property type="match status" value="1"/>
</dbReference>
<evidence type="ECO:0000256" key="6">
    <source>
        <dbReference type="ARBA" id="ARBA00022840"/>
    </source>
</evidence>
<dbReference type="InterPro" id="IPR038376">
    <property type="entry name" value="ATP_synth_asu_C_sf"/>
</dbReference>
<evidence type="ECO:0000313" key="14">
    <source>
        <dbReference type="EMBL" id="GAL37470.1"/>
    </source>
</evidence>
<evidence type="ECO:0000259" key="12">
    <source>
        <dbReference type="Pfam" id="PF00006"/>
    </source>
</evidence>
<feature type="domain" description="ATPase F1/V1/A1 complex alpha/beta subunit nucleotide-binding" evidence="12">
    <location>
        <begin position="2"/>
        <end position="59"/>
    </location>
</feature>
<keyword evidence="14" id="KW-0378">Hydrolase</keyword>
<dbReference type="PANTHER" id="PTHR48082">
    <property type="entry name" value="ATP SYNTHASE SUBUNIT ALPHA, MITOCHONDRIAL"/>
    <property type="match status" value="1"/>
</dbReference>
<keyword evidence="7" id="KW-0406">Ion transport</keyword>
<keyword evidence="4" id="KW-0547">Nucleotide-binding</keyword>
<dbReference type="SUPFAM" id="SSF52540">
    <property type="entry name" value="P-loop containing nucleoside triphosphate hydrolases"/>
    <property type="match status" value="1"/>
</dbReference>
<accession>A0A090TC12</accession>
<dbReference type="PANTHER" id="PTHR48082:SF2">
    <property type="entry name" value="ATP SYNTHASE SUBUNIT ALPHA, MITOCHONDRIAL"/>
    <property type="match status" value="1"/>
</dbReference>
<dbReference type="GO" id="GO:0043531">
    <property type="term" value="F:ADP binding"/>
    <property type="evidence" value="ECO:0007669"/>
    <property type="project" value="TreeGrafter"/>
</dbReference>
<sequence>MKGKTGSLTALPIIETQAGDVSAFVPTNVISITDGQIFLQTEAFNAGVRPAVDPGISVSRVGGSAQTKIIKKLSGGIRTALAAYRELAAFAQFSSDLDEATKRQLSHGQKVTELMKQKQYAPMSVFDQALVIFAVERGYLDDVEINKILDFEAALLSYAHSQYADLAKEINTTGAYNDDIEAQLKKLTDDFKATQTW</sequence>
<dbReference type="InterPro" id="IPR020003">
    <property type="entry name" value="ATPase_a/bsu_AS"/>
</dbReference>
<dbReference type="Pfam" id="PF00306">
    <property type="entry name" value="ATP-synt_ab_C"/>
    <property type="match status" value="1"/>
</dbReference>
<dbReference type="InterPro" id="IPR000194">
    <property type="entry name" value="ATPase_F1/V1/A1_a/bsu_nucl-bd"/>
</dbReference>
<keyword evidence="3" id="KW-0813">Transport</keyword>
<dbReference type="Gene3D" id="3.40.50.300">
    <property type="entry name" value="P-loop containing nucleotide triphosphate hydrolases"/>
    <property type="match status" value="1"/>
</dbReference>
<evidence type="ECO:0000256" key="9">
    <source>
        <dbReference type="ARBA" id="ARBA00023196"/>
    </source>
</evidence>
<feature type="domain" description="ATP synthase alpha subunit C-terminal" evidence="13">
    <location>
        <begin position="66"/>
        <end position="191"/>
    </location>
</feature>
<evidence type="ECO:0000256" key="5">
    <source>
        <dbReference type="ARBA" id="ARBA00022781"/>
    </source>
</evidence>
<dbReference type="InterPro" id="IPR000793">
    <property type="entry name" value="ATP_synth_asu_C"/>
</dbReference>
<dbReference type="Gene3D" id="1.20.150.20">
    <property type="entry name" value="ATP synthase alpha/beta chain, C-terminal domain"/>
    <property type="match status" value="1"/>
</dbReference>
<reference evidence="14 15" key="2">
    <citation type="submission" date="2014-09" db="EMBL/GenBank/DDBJ databases">
        <authorList>
            <consortium name="NBRP consortium"/>
            <person name="Sawabe T."/>
            <person name="Meirelles P."/>
            <person name="Nakanishi M."/>
            <person name="Sayaka M."/>
            <person name="Hattori M."/>
            <person name="Ohkuma M."/>
        </authorList>
    </citation>
    <scope>NUCLEOTIDE SEQUENCE [LARGE SCALE GENOMIC DNA]</scope>
    <source>
        <strain evidence="14 15">JCM 19240</strain>
    </source>
</reference>
<gene>
    <name evidence="14" type="ORF">JCM19240_1406</name>
</gene>
<dbReference type="FunFam" id="1.20.150.20:FF:000001">
    <property type="entry name" value="ATP synthase subunit alpha"/>
    <property type="match status" value="1"/>
</dbReference>
<comment type="caution">
    <text evidence="14">The sequence shown here is derived from an EMBL/GenBank/DDBJ whole genome shotgun (WGS) entry which is preliminary data.</text>
</comment>
<keyword evidence="5" id="KW-0375">Hydrogen ion transport</keyword>
<proteinExistence type="predicted"/>
<keyword evidence="9" id="KW-0139">CF(1)</keyword>
<evidence type="ECO:0000256" key="8">
    <source>
        <dbReference type="ARBA" id="ARBA00023136"/>
    </source>
</evidence>
<dbReference type="GO" id="GO:0046933">
    <property type="term" value="F:proton-transporting ATP synthase activity, rotational mechanism"/>
    <property type="evidence" value="ECO:0007669"/>
    <property type="project" value="InterPro"/>
</dbReference>
<evidence type="ECO:0000313" key="15">
    <source>
        <dbReference type="Proteomes" id="UP000029224"/>
    </source>
</evidence>
<dbReference type="EC" id="3.6.3.14" evidence="14"/>
<keyword evidence="8" id="KW-0472">Membrane</keyword>
<evidence type="ECO:0000259" key="13">
    <source>
        <dbReference type="Pfam" id="PF00306"/>
    </source>
</evidence>
<keyword evidence="15" id="KW-1185">Reference proteome</keyword>
<evidence type="ECO:0000256" key="1">
    <source>
        <dbReference type="ARBA" id="ARBA00003784"/>
    </source>
</evidence>
<keyword evidence="10" id="KW-0066">ATP synthesis</keyword>
<dbReference type="GO" id="GO:0005524">
    <property type="term" value="F:ATP binding"/>
    <property type="evidence" value="ECO:0007669"/>
    <property type="project" value="UniProtKB-KW"/>
</dbReference>